<evidence type="ECO:0000259" key="2">
    <source>
        <dbReference type="PROSITE" id="PS50179"/>
    </source>
</evidence>
<dbReference type="InterPro" id="IPR008942">
    <property type="entry name" value="ENTH_VHS"/>
</dbReference>
<dbReference type="PROSITE" id="PS50179">
    <property type="entry name" value="VHS"/>
    <property type="match status" value="1"/>
</dbReference>
<evidence type="ECO:0000256" key="1">
    <source>
        <dbReference type="SAM" id="MobiDB-lite"/>
    </source>
</evidence>
<feature type="region of interest" description="Disordered" evidence="1">
    <location>
        <begin position="304"/>
        <end position="362"/>
    </location>
</feature>
<dbReference type="InterPro" id="IPR044103">
    <property type="entry name" value="GAT_LSB5"/>
</dbReference>
<dbReference type="InterPro" id="IPR002014">
    <property type="entry name" value="VHS_dom"/>
</dbReference>
<evidence type="ECO:0000313" key="4">
    <source>
        <dbReference type="Proteomes" id="UP001623330"/>
    </source>
</evidence>
<dbReference type="CDD" id="cd16980">
    <property type="entry name" value="VHS_Lsb5"/>
    <property type="match status" value="1"/>
</dbReference>
<dbReference type="InterPro" id="IPR045007">
    <property type="entry name" value="LSB5"/>
</dbReference>
<accession>A0ABR4NYJ5</accession>
<dbReference type="EMBL" id="JBEVYD010000003">
    <property type="protein sequence ID" value="KAL3234259.1"/>
    <property type="molecule type" value="Genomic_DNA"/>
</dbReference>
<dbReference type="SUPFAM" id="SSF48464">
    <property type="entry name" value="ENTH/VHS domain"/>
    <property type="match status" value="1"/>
</dbReference>
<proteinExistence type="predicted"/>
<reference evidence="3 4" key="1">
    <citation type="submission" date="2024-05" db="EMBL/GenBank/DDBJ databases">
        <title>Long read based assembly of the Candida bracarensis genome reveals expanded adhesin content.</title>
        <authorList>
            <person name="Marcet-Houben M."/>
            <person name="Ksiezopolska E."/>
            <person name="Gabaldon T."/>
        </authorList>
    </citation>
    <scope>NUCLEOTIDE SEQUENCE [LARGE SCALE GENOMIC DNA]</scope>
    <source>
        <strain evidence="3 4">CBM6</strain>
    </source>
</reference>
<organism evidence="3 4">
    <name type="scientific">Nakaseomyces bracarensis</name>
    <dbReference type="NCBI Taxonomy" id="273131"/>
    <lineage>
        <taxon>Eukaryota</taxon>
        <taxon>Fungi</taxon>
        <taxon>Dikarya</taxon>
        <taxon>Ascomycota</taxon>
        <taxon>Saccharomycotina</taxon>
        <taxon>Saccharomycetes</taxon>
        <taxon>Saccharomycetales</taxon>
        <taxon>Saccharomycetaceae</taxon>
        <taxon>Nakaseomyces</taxon>
    </lineage>
</organism>
<dbReference type="PANTHER" id="PTHR47789:SF1">
    <property type="entry name" value="LAS SEVENTEEN-BINDING PROTEIN 5"/>
    <property type="match status" value="1"/>
</dbReference>
<dbReference type="PANTHER" id="PTHR47789">
    <property type="entry name" value="LAS SEVENTEEN-BINDING PROTEIN 5"/>
    <property type="match status" value="1"/>
</dbReference>
<dbReference type="Proteomes" id="UP001623330">
    <property type="component" value="Unassembled WGS sequence"/>
</dbReference>
<evidence type="ECO:0000313" key="3">
    <source>
        <dbReference type="EMBL" id="KAL3234259.1"/>
    </source>
</evidence>
<feature type="domain" description="VHS" evidence="2">
    <location>
        <begin position="15"/>
        <end position="147"/>
    </location>
</feature>
<dbReference type="Gene3D" id="1.25.40.90">
    <property type="match status" value="1"/>
</dbReference>
<feature type="compositionally biased region" description="Polar residues" evidence="1">
    <location>
        <begin position="194"/>
        <end position="203"/>
    </location>
</feature>
<feature type="compositionally biased region" description="Acidic residues" evidence="1">
    <location>
        <begin position="313"/>
        <end position="338"/>
    </location>
</feature>
<keyword evidence="4" id="KW-1185">Reference proteome</keyword>
<name>A0ABR4NYJ5_9SACH</name>
<sequence>MGFLTEHPYTAITTTIDRAVSSKDYSLEVELENIVDLIGFRDTVNQEEAARALRKKLKYGSKLKQSRSLDLLDLFISQEFKFSVLYNDDKLLDRLEVIALDSNTDGNGQRYDSRIVAKCAQYMIQWYEHIADIGKRNTRTFGRIADICLRVKKDYRRKKAEGSGSSSRRKNRRNDFLDDQADPFETIEDCPSSGGRSSSGKNALTQEDKLYRIPRIDVKKHAPKIKIVISDALAAAVALKHSLLTLPAGKYSTNDLEATENFNKARLIRKKVLAYLQVITDGEFLGSLIQANDELVAALTEYDEKSDKLGQGEPDDEDDDFDDDEEDSVAYEDSDDDDGRAPSIYSVPQSTASNPFGDHNEL</sequence>
<comment type="caution">
    <text evidence="3">The sequence shown here is derived from an EMBL/GenBank/DDBJ whole genome shotgun (WGS) entry which is preliminary data.</text>
</comment>
<protein>
    <submittedName>
        <fullName evidence="3">LAS seventeen-binding protein 5</fullName>
    </submittedName>
</protein>
<gene>
    <name evidence="3" type="ORF">RNJ44_03021</name>
</gene>
<dbReference type="SUPFAM" id="SSF89009">
    <property type="entry name" value="GAT-like domain"/>
    <property type="match status" value="1"/>
</dbReference>
<feature type="region of interest" description="Disordered" evidence="1">
    <location>
        <begin position="183"/>
        <end position="203"/>
    </location>
</feature>
<dbReference type="CDD" id="cd14232">
    <property type="entry name" value="GAT_LSB5"/>
    <property type="match status" value="1"/>
</dbReference>